<organism evidence="11 12">
    <name type="scientific">Parthenolecanium corni</name>
    <dbReference type="NCBI Taxonomy" id="536013"/>
    <lineage>
        <taxon>Eukaryota</taxon>
        <taxon>Metazoa</taxon>
        <taxon>Ecdysozoa</taxon>
        <taxon>Arthropoda</taxon>
        <taxon>Hexapoda</taxon>
        <taxon>Insecta</taxon>
        <taxon>Pterygota</taxon>
        <taxon>Neoptera</taxon>
        <taxon>Paraneoptera</taxon>
        <taxon>Hemiptera</taxon>
        <taxon>Sternorrhyncha</taxon>
        <taxon>Coccoidea</taxon>
        <taxon>Coccidae</taxon>
        <taxon>Parthenolecanium</taxon>
    </lineage>
</organism>
<feature type="transmembrane region" description="Helical" evidence="10">
    <location>
        <begin position="166"/>
        <end position="191"/>
    </location>
</feature>
<evidence type="ECO:0000256" key="9">
    <source>
        <dbReference type="ARBA" id="ARBA00023224"/>
    </source>
</evidence>
<sequence length="287" mass="34321">MVNPYNRVTYVSQKLWLYFHAGITIFTGVHTVFQLIGVFVSEAGYEHILNTVTHIGNWSIAALKFINFAYNRKRLQTLFDVFRVDFLKVSKFKERTDILFDFAHTCDWFILIYVVTCLITCSVWNIYPMAELIYYTLIYRGHSSYKPKNILDSWYPFNSTQLPTFYYVYAYEFVIYFYMLFAFCCYDSYLFSMFTMMRAQFEVLYSSFSDIGYDRPIKGYDPHLDDLYLFRPEETLKYVRQDKFISIRSECQLNNLALLKTEQLMDIPNKARIIYLKGKRPKICCSY</sequence>
<keyword evidence="7 10" id="KW-0472">Membrane</keyword>
<dbReference type="Pfam" id="PF02949">
    <property type="entry name" value="7tm_6"/>
    <property type="match status" value="1"/>
</dbReference>
<dbReference type="GO" id="GO:0007165">
    <property type="term" value="P:signal transduction"/>
    <property type="evidence" value="ECO:0007669"/>
    <property type="project" value="UniProtKB-KW"/>
</dbReference>
<evidence type="ECO:0000256" key="6">
    <source>
        <dbReference type="ARBA" id="ARBA00022989"/>
    </source>
</evidence>
<proteinExistence type="predicted"/>
<keyword evidence="12" id="KW-1185">Reference proteome</keyword>
<evidence type="ECO:0000256" key="7">
    <source>
        <dbReference type="ARBA" id="ARBA00023136"/>
    </source>
</evidence>
<dbReference type="GO" id="GO:0004984">
    <property type="term" value="F:olfactory receptor activity"/>
    <property type="evidence" value="ECO:0007669"/>
    <property type="project" value="InterPro"/>
</dbReference>
<keyword evidence="4 10" id="KW-0812">Transmembrane</keyword>
<keyword evidence="8" id="KW-0675">Receptor</keyword>
<evidence type="ECO:0000313" key="12">
    <source>
        <dbReference type="Proteomes" id="UP001367676"/>
    </source>
</evidence>
<keyword evidence="3" id="KW-0716">Sensory transduction</keyword>
<evidence type="ECO:0000256" key="5">
    <source>
        <dbReference type="ARBA" id="ARBA00022725"/>
    </source>
</evidence>
<dbReference type="InterPro" id="IPR004117">
    <property type="entry name" value="7tm6_olfct_rcpt"/>
</dbReference>
<gene>
    <name evidence="11" type="ORF">V9T40_014025</name>
</gene>
<evidence type="ECO:0000256" key="2">
    <source>
        <dbReference type="ARBA" id="ARBA00022475"/>
    </source>
</evidence>
<comment type="caution">
    <text evidence="11">The sequence shown here is derived from an EMBL/GenBank/DDBJ whole genome shotgun (WGS) entry which is preliminary data.</text>
</comment>
<dbReference type="GO" id="GO:0005549">
    <property type="term" value="F:odorant binding"/>
    <property type="evidence" value="ECO:0007669"/>
    <property type="project" value="InterPro"/>
</dbReference>
<evidence type="ECO:0008006" key="13">
    <source>
        <dbReference type="Google" id="ProtNLM"/>
    </source>
</evidence>
<reference evidence="11 12" key="1">
    <citation type="submission" date="2024-03" db="EMBL/GenBank/DDBJ databases">
        <title>Adaptation during the transition from Ophiocordyceps entomopathogen to insect associate is accompanied by gene loss and intensified selection.</title>
        <authorList>
            <person name="Ward C.M."/>
            <person name="Onetto C.A."/>
            <person name="Borneman A.R."/>
        </authorList>
    </citation>
    <scope>NUCLEOTIDE SEQUENCE [LARGE SCALE GENOMIC DNA]</scope>
    <source>
        <strain evidence="11">AWRI1</strain>
        <tissue evidence="11">Single Adult Female</tissue>
    </source>
</reference>
<comment type="subcellular location">
    <subcellularLocation>
        <location evidence="1">Cell membrane</location>
        <topology evidence="1">Multi-pass membrane protein</topology>
    </subcellularLocation>
</comment>
<evidence type="ECO:0000256" key="4">
    <source>
        <dbReference type="ARBA" id="ARBA00022692"/>
    </source>
</evidence>
<evidence type="ECO:0000256" key="10">
    <source>
        <dbReference type="SAM" id="Phobius"/>
    </source>
</evidence>
<keyword evidence="5" id="KW-0552">Olfaction</keyword>
<dbReference type="EMBL" id="JBBCAQ010000033">
    <property type="protein sequence ID" value="KAK7582580.1"/>
    <property type="molecule type" value="Genomic_DNA"/>
</dbReference>
<dbReference type="Proteomes" id="UP001367676">
    <property type="component" value="Unassembled WGS sequence"/>
</dbReference>
<accession>A0AAN9Y1Y5</accession>
<dbReference type="PANTHER" id="PTHR21137">
    <property type="entry name" value="ODORANT RECEPTOR"/>
    <property type="match status" value="1"/>
</dbReference>
<dbReference type="GO" id="GO:0005886">
    <property type="term" value="C:plasma membrane"/>
    <property type="evidence" value="ECO:0007669"/>
    <property type="project" value="UniProtKB-SubCell"/>
</dbReference>
<keyword evidence="2" id="KW-1003">Cell membrane</keyword>
<name>A0AAN9Y1Y5_9HEMI</name>
<dbReference type="PANTHER" id="PTHR21137:SF35">
    <property type="entry name" value="ODORANT RECEPTOR 19A-RELATED"/>
    <property type="match status" value="1"/>
</dbReference>
<evidence type="ECO:0000256" key="3">
    <source>
        <dbReference type="ARBA" id="ARBA00022606"/>
    </source>
</evidence>
<evidence type="ECO:0000256" key="1">
    <source>
        <dbReference type="ARBA" id="ARBA00004651"/>
    </source>
</evidence>
<dbReference type="AlphaFoldDB" id="A0AAN9Y1Y5"/>
<keyword evidence="9" id="KW-0807">Transducer</keyword>
<feature type="transmembrane region" description="Helical" evidence="10">
    <location>
        <begin position="108"/>
        <end position="127"/>
    </location>
</feature>
<feature type="transmembrane region" description="Helical" evidence="10">
    <location>
        <begin position="15"/>
        <end position="40"/>
    </location>
</feature>
<keyword evidence="6 10" id="KW-1133">Transmembrane helix</keyword>
<protein>
    <recommendedName>
        <fullName evidence="13">Odorant receptor</fullName>
    </recommendedName>
</protein>
<evidence type="ECO:0000313" key="11">
    <source>
        <dbReference type="EMBL" id="KAK7582580.1"/>
    </source>
</evidence>
<evidence type="ECO:0000256" key="8">
    <source>
        <dbReference type="ARBA" id="ARBA00023170"/>
    </source>
</evidence>